<name>A0AA37Q3Y9_9BACT</name>
<dbReference type="SUPFAM" id="SSF56925">
    <property type="entry name" value="OMPA-like"/>
    <property type="match status" value="1"/>
</dbReference>
<dbReference type="EMBL" id="BRXS01000001">
    <property type="protein sequence ID" value="GLC24187.1"/>
    <property type="molecule type" value="Genomic_DNA"/>
</dbReference>
<evidence type="ECO:0008006" key="5">
    <source>
        <dbReference type="Google" id="ProtNLM"/>
    </source>
</evidence>
<feature type="signal peptide" evidence="2">
    <location>
        <begin position="1"/>
        <end position="29"/>
    </location>
</feature>
<reference evidence="3" key="1">
    <citation type="submission" date="2022-08" db="EMBL/GenBank/DDBJ databases">
        <title>Draft genome sequencing of Roseisolibacter agri AW1220.</title>
        <authorList>
            <person name="Tobiishi Y."/>
            <person name="Tonouchi A."/>
        </authorList>
    </citation>
    <scope>NUCLEOTIDE SEQUENCE</scope>
    <source>
        <strain evidence="3">AW1220</strain>
    </source>
</reference>
<accession>A0AA37Q3Y9</accession>
<evidence type="ECO:0000313" key="4">
    <source>
        <dbReference type="Proteomes" id="UP001161325"/>
    </source>
</evidence>
<keyword evidence="4" id="KW-1185">Reference proteome</keyword>
<dbReference type="RefSeq" id="WP_284348635.1">
    <property type="nucleotide sequence ID" value="NZ_BRXS01000001.1"/>
</dbReference>
<gene>
    <name evidence="3" type="ORF">rosag_07000</name>
</gene>
<evidence type="ECO:0000313" key="3">
    <source>
        <dbReference type="EMBL" id="GLC24187.1"/>
    </source>
</evidence>
<dbReference type="Proteomes" id="UP001161325">
    <property type="component" value="Unassembled WGS sequence"/>
</dbReference>
<sequence>MKTLRFTTTCALGAALALTLGASMNEAAAQVDTTRREPTRPSAERQRVRKETTGQTSPTTGQPTSPMAPSTTGETTMMRRDTVYVGRSDTTVVQCNCAAATQAATGEVLPFKALRERLFGNGLYAGLGGGATIPVGDAYKAYNEGWGLNAVVGWDPKASPVGVRGTFAYTTLNGRAAGPQIRDPLGRVDVINDFGGSGVDAKQISALIDAKLRIPFGRFLGATSGVYALAGGGIHHFRDYNSTVFLTNQFYGRGINSFNNDVSLLNSSRNASESSTRFGLNAGLGASLGIGTAEVFAETRYERVFTEFRALNYMPVIIGVQIH</sequence>
<organism evidence="3 4">
    <name type="scientific">Roseisolibacter agri</name>
    <dbReference type="NCBI Taxonomy" id="2014610"/>
    <lineage>
        <taxon>Bacteria</taxon>
        <taxon>Pseudomonadati</taxon>
        <taxon>Gemmatimonadota</taxon>
        <taxon>Gemmatimonadia</taxon>
        <taxon>Gemmatimonadales</taxon>
        <taxon>Gemmatimonadaceae</taxon>
        <taxon>Roseisolibacter</taxon>
    </lineage>
</organism>
<evidence type="ECO:0000256" key="2">
    <source>
        <dbReference type="SAM" id="SignalP"/>
    </source>
</evidence>
<feature type="chain" id="PRO_5041417586" description="Outer membrane protein beta-barrel domain-containing protein" evidence="2">
    <location>
        <begin position="30"/>
        <end position="323"/>
    </location>
</feature>
<keyword evidence="2" id="KW-0732">Signal</keyword>
<comment type="caution">
    <text evidence="3">The sequence shown here is derived from an EMBL/GenBank/DDBJ whole genome shotgun (WGS) entry which is preliminary data.</text>
</comment>
<evidence type="ECO:0000256" key="1">
    <source>
        <dbReference type="SAM" id="MobiDB-lite"/>
    </source>
</evidence>
<dbReference type="InterPro" id="IPR011250">
    <property type="entry name" value="OMP/PagP_B-barrel"/>
</dbReference>
<proteinExistence type="predicted"/>
<dbReference type="AlphaFoldDB" id="A0AA37Q3Y9"/>
<feature type="region of interest" description="Disordered" evidence="1">
    <location>
        <begin position="28"/>
        <end position="77"/>
    </location>
</feature>
<feature type="compositionally biased region" description="Basic and acidic residues" evidence="1">
    <location>
        <begin position="33"/>
        <end position="52"/>
    </location>
</feature>
<feature type="compositionally biased region" description="Low complexity" evidence="1">
    <location>
        <begin position="53"/>
        <end position="65"/>
    </location>
</feature>
<protein>
    <recommendedName>
        <fullName evidence="5">Outer membrane protein beta-barrel domain-containing protein</fullName>
    </recommendedName>
</protein>